<name>A0AA40HPM9_CNENI</name>
<dbReference type="InterPro" id="IPR001791">
    <property type="entry name" value="Laminin_G"/>
</dbReference>
<comment type="caution">
    <text evidence="4">The sequence shown here is derived from an EMBL/GenBank/DDBJ whole genome shotgun (WGS) entry which is preliminary data.</text>
</comment>
<dbReference type="PANTHER" id="PTHR15036:SF33">
    <property type="entry name" value="CONTACTIN-ASSOCIATED PROTEIN-LIKE 2"/>
    <property type="match status" value="1"/>
</dbReference>
<evidence type="ECO:0000256" key="1">
    <source>
        <dbReference type="ARBA" id="ARBA00022737"/>
    </source>
</evidence>
<feature type="domain" description="Laminin G" evidence="3">
    <location>
        <begin position="235"/>
        <end position="284"/>
    </location>
</feature>
<gene>
    <name evidence="4" type="ORF">QTO34_004611</name>
</gene>
<accession>A0AA40HPM9</accession>
<evidence type="ECO:0000259" key="3">
    <source>
        <dbReference type="Pfam" id="PF02210"/>
    </source>
</evidence>
<protein>
    <recommendedName>
        <fullName evidence="3">Laminin G domain-containing protein</fullName>
    </recommendedName>
</protein>
<keyword evidence="5" id="KW-1185">Reference proteome</keyword>
<evidence type="ECO:0000313" key="4">
    <source>
        <dbReference type="EMBL" id="KAK1335035.1"/>
    </source>
</evidence>
<dbReference type="Gene3D" id="2.60.120.200">
    <property type="match status" value="2"/>
</dbReference>
<evidence type="ECO:0000313" key="5">
    <source>
        <dbReference type="Proteomes" id="UP001177744"/>
    </source>
</evidence>
<dbReference type="AlphaFoldDB" id="A0AA40HPM9"/>
<proteinExistence type="predicted"/>
<evidence type="ECO:0000256" key="2">
    <source>
        <dbReference type="SAM" id="MobiDB-lite"/>
    </source>
</evidence>
<dbReference type="PANTHER" id="PTHR15036">
    <property type="entry name" value="PIKACHURIN-LIKE PROTEIN"/>
    <property type="match status" value="1"/>
</dbReference>
<feature type="region of interest" description="Disordered" evidence="2">
    <location>
        <begin position="115"/>
        <end position="135"/>
    </location>
</feature>
<dbReference type="InterPro" id="IPR013320">
    <property type="entry name" value="ConA-like_dom_sf"/>
</dbReference>
<sequence length="406" mass="45967">MLDGRRWRRWMLQGRVGTMAAPEQARRLQPGPGPDRCLRPRLLQGWIATPPATMPGQIPDPSMTVGPLPGLGPLTGLPSWALTSEELKYADIHNIGAMIAPLHFLEVKLGKRPQPVKSELDEEEERRKELSGGSPMLNKKMERMEFLQKESEWLELMNEELKTQMEELKHGWQQLILSFNQHRPNGIVRTDSVKTPDSEGGRSEHGLSRGVITLFLFHSRDAGSNQLGPIYGHTSVMMGSLLDDHHWHSVVIERQGRSIDLTLDRSVQHFRTNGEFDYLDLDYEGNLSFSCVEPYTVPVFFNATSYLEVPGRLHQDLFVVSFQFRTWNPNGLLLFSHFADNLGNVEIDLTESKVGVHINVTQTKMSQIDISSGVHSPAFIRIANGHVGPTQWTVISLMLYQTQLYQ</sequence>
<organism evidence="4 5">
    <name type="scientific">Cnephaeus nilssonii</name>
    <name type="common">Northern bat</name>
    <name type="synonym">Eptesicus nilssonii</name>
    <dbReference type="NCBI Taxonomy" id="3371016"/>
    <lineage>
        <taxon>Eukaryota</taxon>
        <taxon>Metazoa</taxon>
        <taxon>Chordata</taxon>
        <taxon>Craniata</taxon>
        <taxon>Vertebrata</taxon>
        <taxon>Euteleostomi</taxon>
        <taxon>Mammalia</taxon>
        <taxon>Eutheria</taxon>
        <taxon>Laurasiatheria</taxon>
        <taxon>Chiroptera</taxon>
        <taxon>Yangochiroptera</taxon>
        <taxon>Vespertilionidae</taxon>
        <taxon>Cnephaeus</taxon>
    </lineage>
</organism>
<dbReference type="EMBL" id="JAULJE010000014">
    <property type="protein sequence ID" value="KAK1335035.1"/>
    <property type="molecule type" value="Genomic_DNA"/>
</dbReference>
<keyword evidence="1" id="KW-0677">Repeat</keyword>
<dbReference type="SUPFAM" id="SSF49899">
    <property type="entry name" value="Concanavalin A-like lectins/glucanases"/>
    <property type="match status" value="2"/>
</dbReference>
<dbReference type="InterPro" id="IPR050372">
    <property type="entry name" value="Neurexin-related_CASP"/>
</dbReference>
<reference evidence="4" key="1">
    <citation type="submission" date="2023-06" db="EMBL/GenBank/DDBJ databases">
        <title>Reference genome for the Northern bat (Eptesicus nilssonii), a most northern bat species.</title>
        <authorList>
            <person name="Laine V.N."/>
            <person name="Pulliainen A.T."/>
            <person name="Lilley T.M."/>
        </authorList>
    </citation>
    <scope>NUCLEOTIDE SEQUENCE</scope>
    <source>
        <strain evidence="4">BLF_Eptnil</strain>
        <tissue evidence="4">Kidney</tissue>
    </source>
</reference>
<dbReference type="Pfam" id="PF02210">
    <property type="entry name" value="Laminin_G_2"/>
    <property type="match status" value="1"/>
</dbReference>
<dbReference type="Proteomes" id="UP001177744">
    <property type="component" value="Unassembled WGS sequence"/>
</dbReference>